<feature type="transmembrane region" description="Helical" evidence="1">
    <location>
        <begin position="267"/>
        <end position="286"/>
    </location>
</feature>
<keyword evidence="1" id="KW-0812">Transmembrane</keyword>
<accession>A0A430HP84</accession>
<gene>
    <name evidence="3" type="ORF">EJB06_09190</name>
</gene>
<dbReference type="Pfam" id="PF04892">
    <property type="entry name" value="VanZ"/>
    <property type="match status" value="1"/>
</dbReference>
<keyword evidence="1" id="KW-0472">Membrane</keyword>
<feature type="transmembrane region" description="Helical" evidence="1">
    <location>
        <begin position="367"/>
        <end position="384"/>
    </location>
</feature>
<dbReference type="PANTHER" id="PTHR28008:SF1">
    <property type="entry name" value="DOMAIN PROTEIN, PUTATIVE (AFU_ORTHOLOGUE AFUA_3G10980)-RELATED"/>
    <property type="match status" value="1"/>
</dbReference>
<keyword evidence="1" id="KW-1133">Transmembrane helix</keyword>
<dbReference type="InterPro" id="IPR006976">
    <property type="entry name" value="VanZ-like"/>
</dbReference>
<dbReference type="EMBL" id="RXLQ01000004">
    <property type="protein sequence ID" value="RSZ59332.1"/>
    <property type="molecule type" value="Genomic_DNA"/>
</dbReference>
<feature type="transmembrane region" description="Helical" evidence="1">
    <location>
        <begin position="219"/>
        <end position="236"/>
    </location>
</feature>
<evidence type="ECO:0000313" key="4">
    <source>
        <dbReference type="Proteomes" id="UP000278085"/>
    </source>
</evidence>
<dbReference type="Proteomes" id="UP000278085">
    <property type="component" value="Unassembled WGS sequence"/>
</dbReference>
<dbReference type="RefSeq" id="WP_126073703.1">
    <property type="nucleotide sequence ID" value="NZ_CP051166.1"/>
</dbReference>
<feature type="transmembrane region" description="Helical" evidence="1">
    <location>
        <begin position="72"/>
        <end position="91"/>
    </location>
</feature>
<evidence type="ECO:0000259" key="2">
    <source>
        <dbReference type="Pfam" id="PF04892"/>
    </source>
</evidence>
<dbReference type="PANTHER" id="PTHR28008">
    <property type="entry name" value="DOMAIN PROTEIN, PUTATIVE (AFU_ORTHOLOGUE AFUA_3G10980)-RELATED"/>
    <property type="match status" value="1"/>
</dbReference>
<name>A0A430HP84_9BURK</name>
<dbReference type="OrthoDB" id="283584at2"/>
<dbReference type="AlphaFoldDB" id="A0A430HP84"/>
<reference evidence="3 4" key="1">
    <citation type="submission" date="2018-12" db="EMBL/GenBank/DDBJ databases">
        <authorList>
            <person name="Yang E."/>
        </authorList>
    </citation>
    <scope>NUCLEOTIDE SEQUENCE [LARGE SCALE GENOMIC DNA]</scope>
    <source>
        <strain evidence="3 4">SOD</strain>
    </source>
</reference>
<feature type="transmembrane region" description="Helical" evidence="1">
    <location>
        <begin position="242"/>
        <end position="260"/>
    </location>
</feature>
<evidence type="ECO:0000256" key="1">
    <source>
        <dbReference type="SAM" id="Phobius"/>
    </source>
</evidence>
<comment type="caution">
    <text evidence="3">The sequence shown here is derived from an EMBL/GenBank/DDBJ whole genome shotgun (WGS) entry which is preliminary data.</text>
</comment>
<feature type="transmembrane region" description="Helical" evidence="1">
    <location>
        <begin position="306"/>
        <end position="326"/>
    </location>
</feature>
<keyword evidence="4" id="KW-1185">Reference proteome</keyword>
<feature type="transmembrane region" description="Helical" evidence="1">
    <location>
        <begin position="338"/>
        <end position="355"/>
    </location>
</feature>
<feature type="transmembrane region" description="Helical" evidence="1">
    <location>
        <begin position="143"/>
        <end position="159"/>
    </location>
</feature>
<evidence type="ECO:0000313" key="3">
    <source>
        <dbReference type="EMBL" id="RSZ59332.1"/>
    </source>
</evidence>
<protein>
    <submittedName>
        <fullName evidence="3">VanZ family protein</fullName>
    </submittedName>
</protein>
<feature type="domain" description="VanZ-like" evidence="2">
    <location>
        <begin position="16"/>
        <end position="122"/>
    </location>
</feature>
<feature type="transmembrane region" description="Helical" evidence="1">
    <location>
        <begin position="195"/>
        <end position="212"/>
    </location>
</feature>
<feature type="transmembrane region" description="Helical" evidence="1">
    <location>
        <begin position="103"/>
        <end position="122"/>
    </location>
</feature>
<proteinExistence type="predicted"/>
<sequence length="405" mass="43692">MRRLVLVFLVLIVYGSLYPFGGWSEPPAPLFSFLFASPARVEKADLVQNVLAYMPFGLFMVAWLMRSTRFGVALLTAAVAGGVLSLAMESIQQFLPSRDASRIDLVLNIAGSVAGGMLASLLRGHTLGGPRLAAVRAQWLRSGTLPNLGLAALALWALSQTSPLVPTFDIGQVRHGLALLYHALREPGSMQPAQLLTYACYLAGLGLLARTLTRDGKPALPLFGALVACVLLLKIIVEGRQLSLEAVAGAFAAWMFLLAASRLRQAAWMGMALIGAGFVVSELAPGPEGMVYGFNWIPLMGQMRSLSGLQNILEIFWPFFAIAYFARLATPIGHRQPVVVIGSAAIAALVFWLEWSQQGLPGRFGDITQVLLACAGWIIPWTFAGPDFSAYRAPGERCLRRAPDR</sequence>
<feature type="transmembrane region" description="Helical" evidence="1">
    <location>
        <begin position="48"/>
        <end position="65"/>
    </location>
</feature>
<organism evidence="3 4">
    <name type="scientific">Massilia atriviolacea</name>
    <dbReference type="NCBI Taxonomy" id="2495579"/>
    <lineage>
        <taxon>Bacteria</taxon>
        <taxon>Pseudomonadati</taxon>
        <taxon>Pseudomonadota</taxon>
        <taxon>Betaproteobacteria</taxon>
        <taxon>Burkholderiales</taxon>
        <taxon>Oxalobacteraceae</taxon>
        <taxon>Telluria group</taxon>
        <taxon>Massilia</taxon>
    </lineage>
</organism>